<sequence>KIDETNKNVLLVYINDVEEKLRVFDNLTDKIYLFLKLINDKFLHKQMFINSNDGFTFRTSEGQPLSPAKLSSGEQHELILLFELLFKVVPNSLILIDEPELSLHIYWQQRFLQDLDEITKLSQFDVLIATHSPQIIQNRWDLTVELKGPEDEKVPKS</sequence>
<accession>T0ZTZ7</accession>
<organism evidence="2">
    <name type="scientific">mine drainage metagenome</name>
    <dbReference type="NCBI Taxonomy" id="410659"/>
    <lineage>
        <taxon>unclassified sequences</taxon>
        <taxon>metagenomes</taxon>
        <taxon>ecological metagenomes</taxon>
    </lineage>
</organism>
<gene>
    <name evidence="2" type="ORF">B1A_19607</name>
</gene>
<feature type="domain" description="ATPase AAA-type core" evidence="1">
    <location>
        <begin position="33"/>
        <end position="136"/>
    </location>
</feature>
<dbReference type="SUPFAM" id="SSF52540">
    <property type="entry name" value="P-loop containing nucleoside triphosphate hydrolases"/>
    <property type="match status" value="1"/>
</dbReference>
<dbReference type="Gene3D" id="3.40.50.300">
    <property type="entry name" value="P-loop containing nucleotide triphosphate hydrolases"/>
    <property type="match status" value="1"/>
</dbReference>
<dbReference type="PANTHER" id="PTHR43581:SF2">
    <property type="entry name" value="EXCINUCLEASE ATPASE SUBUNIT"/>
    <property type="match status" value="1"/>
</dbReference>
<dbReference type="Pfam" id="PF13304">
    <property type="entry name" value="AAA_21"/>
    <property type="match status" value="1"/>
</dbReference>
<comment type="caution">
    <text evidence="2">The sequence shown here is derived from an EMBL/GenBank/DDBJ whole genome shotgun (WGS) entry which is preliminary data.</text>
</comment>
<dbReference type="InterPro" id="IPR027417">
    <property type="entry name" value="P-loop_NTPase"/>
</dbReference>
<dbReference type="EMBL" id="AUZX01014474">
    <property type="protein sequence ID" value="EQD32124.1"/>
    <property type="molecule type" value="Genomic_DNA"/>
</dbReference>
<proteinExistence type="predicted"/>
<dbReference type="GO" id="GO:0005524">
    <property type="term" value="F:ATP binding"/>
    <property type="evidence" value="ECO:0007669"/>
    <property type="project" value="InterPro"/>
</dbReference>
<reference evidence="2" key="1">
    <citation type="submission" date="2013-08" db="EMBL/GenBank/DDBJ databases">
        <authorList>
            <person name="Mendez C."/>
            <person name="Richter M."/>
            <person name="Ferrer M."/>
            <person name="Sanchez J."/>
        </authorList>
    </citation>
    <scope>NUCLEOTIDE SEQUENCE</scope>
</reference>
<dbReference type="AlphaFoldDB" id="T0ZTZ7"/>
<feature type="non-terminal residue" evidence="2">
    <location>
        <position position="1"/>
    </location>
</feature>
<dbReference type="InterPro" id="IPR003959">
    <property type="entry name" value="ATPase_AAA_core"/>
</dbReference>
<dbReference type="InterPro" id="IPR051396">
    <property type="entry name" value="Bact_Antivir_Def_Nuclease"/>
</dbReference>
<dbReference type="GO" id="GO:0016887">
    <property type="term" value="F:ATP hydrolysis activity"/>
    <property type="evidence" value="ECO:0007669"/>
    <property type="project" value="InterPro"/>
</dbReference>
<reference evidence="2" key="2">
    <citation type="journal article" date="2014" name="ISME J.">
        <title>Microbial stratification in low pH oxic and suboxic macroscopic growths along an acid mine drainage.</title>
        <authorList>
            <person name="Mendez-Garcia C."/>
            <person name="Mesa V."/>
            <person name="Sprenger R.R."/>
            <person name="Richter M."/>
            <person name="Diez M.S."/>
            <person name="Solano J."/>
            <person name="Bargiela R."/>
            <person name="Golyshina O.V."/>
            <person name="Manteca A."/>
            <person name="Ramos J.L."/>
            <person name="Gallego J.R."/>
            <person name="Llorente I."/>
            <person name="Martins Dos Santos V.A."/>
            <person name="Jensen O.N."/>
            <person name="Pelaez A.I."/>
            <person name="Sanchez J."/>
            <person name="Ferrer M."/>
        </authorList>
    </citation>
    <scope>NUCLEOTIDE SEQUENCE</scope>
</reference>
<evidence type="ECO:0000313" key="2">
    <source>
        <dbReference type="EMBL" id="EQD32124.1"/>
    </source>
</evidence>
<dbReference type="PANTHER" id="PTHR43581">
    <property type="entry name" value="ATP/GTP PHOSPHATASE"/>
    <property type="match status" value="1"/>
</dbReference>
<protein>
    <submittedName>
        <fullName evidence="2">Excinuclease ATPase subunit</fullName>
    </submittedName>
</protein>
<evidence type="ECO:0000259" key="1">
    <source>
        <dbReference type="Pfam" id="PF13304"/>
    </source>
</evidence>
<name>T0ZTZ7_9ZZZZ</name>